<proteinExistence type="predicted"/>
<dbReference type="PANTHER" id="PTHR48100:SF59">
    <property type="entry name" value="ADENOSYLCOBALAMIN_ALPHA-RIBAZOLE PHOSPHATASE"/>
    <property type="match status" value="1"/>
</dbReference>
<name>A0ABT2TLD3_9FIRM</name>
<dbReference type="SMART" id="SM00855">
    <property type="entry name" value="PGAM"/>
    <property type="match status" value="1"/>
</dbReference>
<gene>
    <name evidence="1" type="ORF">OCV88_11545</name>
</gene>
<dbReference type="SUPFAM" id="SSF53254">
    <property type="entry name" value="Phosphoglycerate mutase-like"/>
    <property type="match status" value="1"/>
</dbReference>
<evidence type="ECO:0000313" key="2">
    <source>
        <dbReference type="Proteomes" id="UP001652442"/>
    </source>
</evidence>
<dbReference type="InterPro" id="IPR050275">
    <property type="entry name" value="PGM_Phosphatase"/>
</dbReference>
<keyword evidence="2" id="KW-1185">Reference proteome</keyword>
<dbReference type="Gene3D" id="3.40.50.1240">
    <property type="entry name" value="Phosphoglycerate mutase-like"/>
    <property type="match status" value="1"/>
</dbReference>
<reference evidence="1 2" key="1">
    <citation type="journal article" date="2021" name="ISME Commun">
        <title>Automated analysis of genomic sequences facilitates high-throughput and comprehensive description of bacteria.</title>
        <authorList>
            <person name="Hitch T.C.A."/>
        </authorList>
    </citation>
    <scope>NUCLEOTIDE SEQUENCE [LARGE SCALE GENOMIC DNA]</scope>
    <source>
        <strain evidence="1 2">Sanger_109</strain>
    </source>
</reference>
<dbReference type="PANTHER" id="PTHR48100">
    <property type="entry name" value="BROAD-SPECIFICITY PHOSPHATASE YOR283W-RELATED"/>
    <property type="match status" value="1"/>
</dbReference>
<comment type="caution">
    <text evidence="1">The sequence shown here is derived from an EMBL/GenBank/DDBJ whole genome shotgun (WGS) entry which is preliminary data.</text>
</comment>
<protein>
    <submittedName>
        <fullName evidence="1">Histidine phosphatase family protein</fullName>
    </submittedName>
</protein>
<dbReference type="RefSeq" id="WP_262591229.1">
    <property type="nucleotide sequence ID" value="NZ_JAOQJQ010000004.1"/>
</dbReference>
<accession>A0ABT2TLD3</accession>
<organism evidence="1 2">
    <name type="scientific">Brotonthovivens ammoniilytica</name>
    <dbReference type="NCBI Taxonomy" id="2981725"/>
    <lineage>
        <taxon>Bacteria</taxon>
        <taxon>Bacillati</taxon>
        <taxon>Bacillota</taxon>
        <taxon>Clostridia</taxon>
        <taxon>Lachnospirales</taxon>
        <taxon>Lachnospiraceae</taxon>
        <taxon>Brotonthovivens</taxon>
    </lineage>
</organism>
<dbReference type="InterPro" id="IPR029033">
    <property type="entry name" value="His_PPase_superfam"/>
</dbReference>
<dbReference type="Proteomes" id="UP001652442">
    <property type="component" value="Unassembled WGS sequence"/>
</dbReference>
<evidence type="ECO:0000313" key="1">
    <source>
        <dbReference type="EMBL" id="MCU6762966.1"/>
    </source>
</evidence>
<dbReference type="Pfam" id="PF00300">
    <property type="entry name" value="His_Phos_1"/>
    <property type="match status" value="1"/>
</dbReference>
<dbReference type="CDD" id="cd07067">
    <property type="entry name" value="HP_PGM_like"/>
    <property type="match status" value="1"/>
</dbReference>
<dbReference type="EMBL" id="JAOQJQ010000004">
    <property type="protein sequence ID" value="MCU6762966.1"/>
    <property type="molecule type" value="Genomic_DNA"/>
</dbReference>
<dbReference type="InterPro" id="IPR013078">
    <property type="entry name" value="His_Pase_superF_clade-1"/>
</dbReference>
<sequence>MEIYLIRHGKTKGNLEKRYVGRTDEALLEESCRQLKRIGGMLRDVQLVYTSRMKRCRQTAQILFPKQNILIWNGLEETDFGDFEYRTYHELKDLQAYRSWIDSIGLGDIPHGESGSDFRVRCQNSFLECLRDAAERKLSRIGIVAHGGTIMSVMEKFSAQQKDFYFWQAANGGGYLAVWDENVKDVRLQVKMKLE</sequence>